<protein>
    <submittedName>
        <fullName evidence="2">Uncharacterized protein</fullName>
    </submittedName>
</protein>
<reference evidence="2 3" key="1">
    <citation type="submission" date="2013-11" db="EMBL/GenBank/DDBJ databases">
        <title>Genome sequencing of Stegodyphus mimosarum.</title>
        <authorList>
            <person name="Bechsgaard J."/>
        </authorList>
    </citation>
    <scope>NUCLEOTIDE SEQUENCE [LARGE SCALE GENOMIC DNA]</scope>
</reference>
<dbReference type="AlphaFoldDB" id="A0A087U0L4"/>
<dbReference type="EMBL" id="KK117599">
    <property type="protein sequence ID" value="KFM70903.1"/>
    <property type="molecule type" value="Genomic_DNA"/>
</dbReference>
<feature type="region of interest" description="Disordered" evidence="1">
    <location>
        <begin position="1"/>
        <end position="46"/>
    </location>
</feature>
<name>A0A087U0L4_STEMI</name>
<sequence length="46" mass="5199">MLRYLTHKLKTQSLNEADSYPSKNDDDHDSGTESDDEGADAEELEK</sequence>
<dbReference type="Proteomes" id="UP000054359">
    <property type="component" value="Unassembled WGS sequence"/>
</dbReference>
<keyword evidence="3" id="KW-1185">Reference proteome</keyword>
<organism evidence="2 3">
    <name type="scientific">Stegodyphus mimosarum</name>
    <name type="common">African social velvet spider</name>
    <dbReference type="NCBI Taxonomy" id="407821"/>
    <lineage>
        <taxon>Eukaryota</taxon>
        <taxon>Metazoa</taxon>
        <taxon>Ecdysozoa</taxon>
        <taxon>Arthropoda</taxon>
        <taxon>Chelicerata</taxon>
        <taxon>Arachnida</taxon>
        <taxon>Araneae</taxon>
        <taxon>Araneomorphae</taxon>
        <taxon>Entelegynae</taxon>
        <taxon>Eresoidea</taxon>
        <taxon>Eresidae</taxon>
        <taxon>Stegodyphus</taxon>
    </lineage>
</organism>
<feature type="compositionally biased region" description="Acidic residues" evidence="1">
    <location>
        <begin position="32"/>
        <end position="46"/>
    </location>
</feature>
<feature type="non-terminal residue" evidence="2">
    <location>
        <position position="46"/>
    </location>
</feature>
<evidence type="ECO:0000313" key="3">
    <source>
        <dbReference type="Proteomes" id="UP000054359"/>
    </source>
</evidence>
<gene>
    <name evidence="2" type="ORF">X975_12373</name>
</gene>
<evidence type="ECO:0000256" key="1">
    <source>
        <dbReference type="SAM" id="MobiDB-lite"/>
    </source>
</evidence>
<accession>A0A087U0L4</accession>
<proteinExistence type="predicted"/>
<evidence type="ECO:0000313" key="2">
    <source>
        <dbReference type="EMBL" id="KFM70903.1"/>
    </source>
</evidence>
<feature type="compositionally biased region" description="Basic residues" evidence="1">
    <location>
        <begin position="1"/>
        <end position="10"/>
    </location>
</feature>